<keyword evidence="1" id="KW-0378">Hydrolase</keyword>
<dbReference type="Gene3D" id="1.50.10.10">
    <property type="match status" value="1"/>
</dbReference>
<dbReference type="InterPro" id="IPR012341">
    <property type="entry name" value="6hp_glycosidase-like_sf"/>
</dbReference>
<gene>
    <name evidence="1" type="ORF">G4L39_03620</name>
</gene>
<dbReference type="AlphaFoldDB" id="A0A6M1RM03"/>
<dbReference type="GO" id="GO:0005975">
    <property type="term" value="P:carbohydrate metabolic process"/>
    <property type="evidence" value="ECO:0007669"/>
    <property type="project" value="InterPro"/>
</dbReference>
<evidence type="ECO:0000313" key="1">
    <source>
        <dbReference type="EMBL" id="NGO38487.1"/>
    </source>
</evidence>
<evidence type="ECO:0000313" key="2">
    <source>
        <dbReference type="Proteomes" id="UP000477311"/>
    </source>
</evidence>
<organism evidence="1 2">
    <name type="scientific">Limisphaera ngatamarikiensis</name>
    <dbReference type="NCBI Taxonomy" id="1324935"/>
    <lineage>
        <taxon>Bacteria</taxon>
        <taxon>Pseudomonadati</taxon>
        <taxon>Verrucomicrobiota</taxon>
        <taxon>Verrucomicrobiia</taxon>
        <taxon>Limisphaerales</taxon>
        <taxon>Limisphaeraceae</taxon>
        <taxon>Limisphaera</taxon>
    </lineage>
</organism>
<protein>
    <submittedName>
        <fullName evidence="1">Glycoside hydrolase family 65</fullName>
    </submittedName>
</protein>
<dbReference type="SUPFAM" id="SSF48208">
    <property type="entry name" value="Six-hairpin glycosidases"/>
    <property type="match status" value="1"/>
</dbReference>
<sequence>MDRRAIVRRHEPRFTRFDPFGALTVGNGRFAFTADVTGLQTLAEACEKEFPLCTTADWAWHTIPAPSGLDPEKFQYEDFDTYGRKVGYATRAEGQEELFRWLRENPHRFHLGRLAFAAGQPELRHPAPEEIRAVEQHLNLWEGLLTSRFEWRGRTVQVRTGCHPELDLLAVEIESGALADGSLVVVLRFPYGSPSVAMADWSVPDRHTTRVEQQWSGGLRLERVLDETRYHVVWRWEDRAEAQPAGPHEWVLRSRGPVLRFVLGFSPEAFPRRLPRVAEVWSAAARFWNRFWTEGGAVDFDGSTDPRAEELERRVVLSQYNTALHCAGRLPPAETGLLFNSWYGKFHLEMHWWHAVHFVVWNRSELFRRALPFYRRILPEARALARRQGYRGARWPKMVGPEGRDSPSAVGPLLIWQQPHPIYYAELCWRERPTRATLEEWREVVMETAEFMASFAHRDRGTGRYVLGPPLKTVSENTDPRLTRNPTFELTYWRWGLATAQAWRRRLGLAPDPRWEAVLQGLAPLPVADGLYLMQEGMTDTYTRWNWEHPALLGALGMLPGPGVDRETMRRSVRRVMEVWQWDRCWGWDFPLTAMAAARCGEPELAVEALLLPAAKNRYHPNGHNYQRPGLTAYLPGNGGLLAAVAMMTAGWTGAPPQSQPGFPKNGRWKVRGENLRPWL</sequence>
<comment type="caution">
    <text evidence="1">The sequence shown here is derived from an EMBL/GenBank/DDBJ whole genome shotgun (WGS) entry which is preliminary data.</text>
</comment>
<dbReference type="GO" id="GO:0016787">
    <property type="term" value="F:hydrolase activity"/>
    <property type="evidence" value="ECO:0007669"/>
    <property type="project" value="UniProtKB-KW"/>
</dbReference>
<dbReference type="Proteomes" id="UP000477311">
    <property type="component" value="Unassembled WGS sequence"/>
</dbReference>
<name>A0A6M1RM03_9BACT</name>
<accession>A0A6M1RM03</accession>
<proteinExistence type="predicted"/>
<reference evidence="1 2" key="1">
    <citation type="submission" date="2020-02" db="EMBL/GenBank/DDBJ databases">
        <title>Draft genome sequence of Limisphaera ngatamarikiensis NGM72.4T, a thermophilic Verrucomicrobia grouped in subdivision 3.</title>
        <authorList>
            <person name="Carere C.R."/>
            <person name="Steen J."/>
            <person name="Hugenholtz P."/>
            <person name="Stott M.B."/>
        </authorList>
    </citation>
    <scope>NUCLEOTIDE SEQUENCE [LARGE SCALE GENOMIC DNA]</scope>
    <source>
        <strain evidence="1 2">NGM72.4</strain>
    </source>
</reference>
<dbReference type="InterPro" id="IPR008928">
    <property type="entry name" value="6-hairpin_glycosidase_sf"/>
</dbReference>
<dbReference type="EMBL" id="JAAKYA010000017">
    <property type="protein sequence ID" value="NGO38487.1"/>
    <property type="molecule type" value="Genomic_DNA"/>
</dbReference>
<keyword evidence="2" id="KW-1185">Reference proteome</keyword>